<proteinExistence type="predicted"/>
<gene>
    <name evidence="1" type="ORF">Av05_0063</name>
</gene>
<dbReference type="GeneID" id="22475404"/>
<sequence length="120" mass="13948">MRDASGTRLFVGDTVFIYWGNNELRRGTVQTIQGNRAKVLVDAFPTEKDDNLRYSLSKWKAGSCMIKHITSGTEYHNEVCALIDHVCGLRDEAEYMEDKIRYQNILNFWDNARKDKKVQQ</sequence>
<dbReference type="RefSeq" id="YP_009111137.1">
    <property type="nucleotide sequence ID" value="NC_025830.1"/>
</dbReference>
<dbReference type="OrthoDB" id="21761at10239"/>
<dbReference type="InterPro" id="IPR055629">
    <property type="entry name" value="DUF7205"/>
</dbReference>
<name>A0A076G5T2_9CAUD</name>
<protein>
    <submittedName>
        <fullName evidence="1">Uncharacterized protein</fullName>
    </submittedName>
</protein>
<evidence type="ECO:0000313" key="1">
    <source>
        <dbReference type="EMBL" id="AII27606.1"/>
    </source>
</evidence>
<dbReference type="KEGG" id="vg:22475404"/>
<dbReference type="Pfam" id="PF23835">
    <property type="entry name" value="DUF7205"/>
    <property type="match status" value="1"/>
</dbReference>
<accession>A0A076G5T2</accession>
<dbReference type="EMBL" id="KM190144">
    <property type="protein sequence ID" value="AII27606.1"/>
    <property type="molecule type" value="Genomic_DNA"/>
</dbReference>
<keyword evidence="2" id="KW-1185">Reference proteome</keyword>
<dbReference type="Proteomes" id="UP000028961">
    <property type="component" value="Segment"/>
</dbReference>
<reference evidence="1 2" key="1">
    <citation type="journal article" date="2015" name="Genome Announc.">
        <title>Genomic Analysis of Broad-Host-Range Enterobacteriophage Av-05.</title>
        <authorList>
            <person name="Amarillas L."/>
            <person name="Lopez-Cuevas O."/>
            <person name="Leon-Felix J."/>
            <person name="Castro-Del Campo N."/>
            <person name="Gerba C.P."/>
            <person name="Chaidez C."/>
        </authorList>
    </citation>
    <scope>NUCLEOTIDE SEQUENCE [LARGE SCALE GENOMIC DNA]</scope>
</reference>
<organism evidence="1 2">
    <name type="scientific">Escherichia phage Av-05</name>
    <dbReference type="NCBI Taxonomy" id="1527519"/>
    <lineage>
        <taxon>Viruses</taxon>
        <taxon>Duplodnaviria</taxon>
        <taxon>Heunggongvirae</taxon>
        <taxon>Uroviricota</taxon>
        <taxon>Caudoviricetes</taxon>
        <taxon>Vequintavirinae</taxon>
        <taxon>Avunavirus</taxon>
        <taxon>Avunavirus Av05</taxon>
    </lineage>
</organism>
<evidence type="ECO:0000313" key="2">
    <source>
        <dbReference type="Proteomes" id="UP000028961"/>
    </source>
</evidence>